<keyword evidence="11" id="KW-1185">Reference proteome</keyword>
<dbReference type="InterPro" id="IPR008969">
    <property type="entry name" value="CarboxyPept-like_regulatory"/>
</dbReference>
<evidence type="ECO:0000313" key="11">
    <source>
        <dbReference type="Proteomes" id="UP000321436"/>
    </source>
</evidence>
<evidence type="ECO:0000256" key="3">
    <source>
        <dbReference type="ARBA" id="ARBA00022452"/>
    </source>
</evidence>
<dbReference type="SUPFAM" id="SSF49464">
    <property type="entry name" value="Carboxypeptidase regulatory domain-like"/>
    <property type="match status" value="1"/>
</dbReference>
<dbReference type="PROSITE" id="PS52016">
    <property type="entry name" value="TONB_DEPENDENT_REC_3"/>
    <property type="match status" value="1"/>
</dbReference>
<dbReference type="AlphaFoldDB" id="A0A512RPA2"/>
<evidence type="ECO:0000313" key="10">
    <source>
        <dbReference type="EMBL" id="GEP97528.1"/>
    </source>
</evidence>
<keyword evidence="2 7" id="KW-0813">Transport</keyword>
<dbReference type="Proteomes" id="UP000321436">
    <property type="component" value="Unassembled WGS sequence"/>
</dbReference>
<evidence type="ECO:0000256" key="7">
    <source>
        <dbReference type="PROSITE-ProRule" id="PRU01360"/>
    </source>
</evidence>
<reference evidence="10 11" key="1">
    <citation type="submission" date="2019-07" db="EMBL/GenBank/DDBJ databases">
        <title>Whole genome shotgun sequence of Chitinophaga cymbidii NBRC 109752.</title>
        <authorList>
            <person name="Hosoyama A."/>
            <person name="Uohara A."/>
            <person name="Ohji S."/>
            <person name="Ichikawa N."/>
        </authorList>
    </citation>
    <scope>NUCLEOTIDE SEQUENCE [LARGE SCALE GENOMIC DNA]</scope>
    <source>
        <strain evidence="10 11">NBRC 109752</strain>
    </source>
</reference>
<dbReference type="InterPro" id="IPR037066">
    <property type="entry name" value="Plug_dom_sf"/>
</dbReference>
<evidence type="ECO:0000256" key="5">
    <source>
        <dbReference type="ARBA" id="ARBA00023136"/>
    </source>
</evidence>
<dbReference type="SUPFAM" id="SSF56935">
    <property type="entry name" value="Porins"/>
    <property type="match status" value="1"/>
</dbReference>
<dbReference type="NCBIfam" id="TIGR04056">
    <property type="entry name" value="OMP_RagA_SusC"/>
    <property type="match status" value="1"/>
</dbReference>
<comment type="caution">
    <text evidence="10">The sequence shown here is derived from an EMBL/GenBank/DDBJ whole genome shotgun (WGS) entry which is preliminary data.</text>
</comment>
<proteinExistence type="inferred from homology"/>
<keyword evidence="8" id="KW-0732">Signal</keyword>
<dbReference type="InterPro" id="IPR036942">
    <property type="entry name" value="Beta-barrel_TonB_sf"/>
</dbReference>
<dbReference type="Gene3D" id="2.170.130.10">
    <property type="entry name" value="TonB-dependent receptor, plug domain"/>
    <property type="match status" value="1"/>
</dbReference>
<evidence type="ECO:0000256" key="1">
    <source>
        <dbReference type="ARBA" id="ARBA00004571"/>
    </source>
</evidence>
<dbReference type="GO" id="GO:0009279">
    <property type="term" value="C:cell outer membrane"/>
    <property type="evidence" value="ECO:0007669"/>
    <property type="project" value="UniProtKB-SubCell"/>
</dbReference>
<dbReference type="NCBIfam" id="TIGR04057">
    <property type="entry name" value="SusC_RagA_signa"/>
    <property type="match status" value="1"/>
</dbReference>
<dbReference type="OrthoDB" id="9768177at2"/>
<evidence type="ECO:0000256" key="8">
    <source>
        <dbReference type="SAM" id="SignalP"/>
    </source>
</evidence>
<dbReference type="Pfam" id="PF13715">
    <property type="entry name" value="CarbopepD_reg_2"/>
    <property type="match status" value="1"/>
</dbReference>
<comment type="subcellular location">
    <subcellularLocation>
        <location evidence="1 7">Cell outer membrane</location>
        <topology evidence="1 7">Multi-pass membrane protein</topology>
    </subcellularLocation>
</comment>
<protein>
    <submittedName>
        <fullName evidence="10">SusC/RagA family TonB-linked outer membrane protein</fullName>
    </submittedName>
</protein>
<dbReference type="RefSeq" id="WP_146865207.1">
    <property type="nucleotide sequence ID" value="NZ_BKAU01000005.1"/>
</dbReference>
<dbReference type="EMBL" id="BKAU01000005">
    <property type="protein sequence ID" value="GEP97528.1"/>
    <property type="molecule type" value="Genomic_DNA"/>
</dbReference>
<dbReference type="InterPro" id="IPR039426">
    <property type="entry name" value="TonB-dep_rcpt-like"/>
</dbReference>
<feature type="signal peptide" evidence="8">
    <location>
        <begin position="1"/>
        <end position="24"/>
    </location>
</feature>
<evidence type="ECO:0000256" key="6">
    <source>
        <dbReference type="ARBA" id="ARBA00023237"/>
    </source>
</evidence>
<keyword evidence="5 7" id="KW-0472">Membrane</keyword>
<dbReference type="Gene3D" id="2.60.40.1120">
    <property type="entry name" value="Carboxypeptidase-like, regulatory domain"/>
    <property type="match status" value="1"/>
</dbReference>
<dbReference type="Pfam" id="PF07715">
    <property type="entry name" value="Plug"/>
    <property type="match status" value="1"/>
</dbReference>
<dbReference type="Gene3D" id="2.40.170.20">
    <property type="entry name" value="TonB-dependent receptor, beta-barrel domain"/>
    <property type="match status" value="1"/>
</dbReference>
<organism evidence="10 11">
    <name type="scientific">Chitinophaga cymbidii</name>
    <dbReference type="NCBI Taxonomy" id="1096750"/>
    <lineage>
        <taxon>Bacteria</taxon>
        <taxon>Pseudomonadati</taxon>
        <taxon>Bacteroidota</taxon>
        <taxon>Chitinophagia</taxon>
        <taxon>Chitinophagales</taxon>
        <taxon>Chitinophagaceae</taxon>
        <taxon>Chitinophaga</taxon>
    </lineage>
</organism>
<gene>
    <name evidence="10" type="ORF">CCY01nite_37880</name>
</gene>
<keyword evidence="6 7" id="KW-0998">Cell outer membrane</keyword>
<comment type="similarity">
    <text evidence="7">Belongs to the TonB-dependent receptor family.</text>
</comment>
<keyword evidence="3 7" id="KW-1134">Transmembrane beta strand</keyword>
<name>A0A512RPA2_9BACT</name>
<evidence type="ECO:0000256" key="4">
    <source>
        <dbReference type="ARBA" id="ARBA00022692"/>
    </source>
</evidence>
<dbReference type="InterPro" id="IPR012910">
    <property type="entry name" value="Plug_dom"/>
</dbReference>
<dbReference type="InterPro" id="IPR023996">
    <property type="entry name" value="TonB-dep_OMP_SusC/RagA"/>
</dbReference>
<feature type="chain" id="PRO_5022071062" evidence="8">
    <location>
        <begin position="25"/>
        <end position="1075"/>
    </location>
</feature>
<keyword evidence="4 7" id="KW-0812">Transmembrane</keyword>
<evidence type="ECO:0000256" key="2">
    <source>
        <dbReference type="ARBA" id="ARBA00022448"/>
    </source>
</evidence>
<sequence>MKRKHRFSSLLLLSVFYFSIPAYSNALFQEIRLTGTVRDKGGETLPGVTVKLKGTNTGTITDEKGNYSIRLPDGNGTLVFTFIGFDKREIPVNSRSVIDIILERSANTSLNEAVVIGYGTQLKRDLTSSVSTMKGSEIEKYNVNSFQSAMQGQMAGVEMYESSGVPGAAVNVRIRGLNTINGSAGPLYVIDGVPMFSGGGGDGDAPITNDANLGGTQTNIMADINPNDIESIEVLKDAASAAIYGARGSGGVILITTKRAKNGKTNFNFSATTGFTEISKEKALLNGPQLLMIMDEAHRNSFYSDPANEGLPLTPTPMPEIMNFDRGMADTTDVNQLKAILRTGLFQDISLSASSGTSRTKFYLSGTYKRTLANIRGSEMNQYNLRVNIDHTFNKHIRFGGTIAPSLNKEFRLGSGTVTTAGGYGAAISTNLPIYPLYNHDGTYFNPWANPLAFRDRDLYSNNSRRTRLQGSVYFEADLAKGLKFRTNAQREDWNQLGLTFMEGLLRFRTSNSGSISPFPDDQLAKGQHQNSFGWMNSVESFLTYDRTLGKYHKINAVGGMRFSKNDALYEAMYGENFANSNFLYPSQAASISTGFQTGAVGEPAANLGYFLRVNYKYHDKYFLSFIVNRDGSSRFGRNHRFGTFPAVSGGWVISDERFMKGNRFVDFLKIRASVGLTGNAQGISNVVAIPSWSTSLNTSGYMGTATSNPARPANADLRWEKGVKLDGGLDMAFANSRINATFDVYHYTTRDMLLAIPTGTTFGFGLPSTSPTYLENRGSLINKGIEFSINTINIQGDFTWKTNFNITRNMTEVVSLGGLTPDLISGGKGDIYLYEGREGPVYNLIEWVGVDPETGGELIRDQNGKVVLASSLNAMELAAARKPQFNTLPAPKFYGGIGNTFSYKGFDLSIFFSFRVGNYLLDAGERVASYVGNISYDNSGSKIYIGNLPTTMLNRWTHPGQVTDVPKVYYNDATNDVLRTYNTTRFLSDASFIRLKNLQLAYTLPKSIISALRLRSARLSFTGQNLFLLTKFKGVDPEAITVSGDYRERNIAYGIIGNVVPQSRMMTFGLNIGF</sequence>
<evidence type="ECO:0000259" key="9">
    <source>
        <dbReference type="Pfam" id="PF07715"/>
    </source>
</evidence>
<dbReference type="InterPro" id="IPR023997">
    <property type="entry name" value="TonB-dep_OMP_SusC/RagA_CS"/>
</dbReference>
<feature type="domain" description="TonB-dependent receptor plug" evidence="9">
    <location>
        <begin position="123"/>
        <end position="252"/>
    </location>
</feature>
<accession>A0A512RPA2</accession>